<keyword evidence="3" id="KW-1185">Reference proteome</keyword>
<dbReference type="Proteomes" id="UP000009183">
    <property type="component" value="Chromosome 18"/>
</dbReference>
<gene>
    <name evidence="2" type="ordered locus">VIT_18s0089g00830</name>
</gene>
<reference evidence="3" key="1">
    <citation type="journal article" date="2007" name="Nature">
        <title>The grapevine genome sequence suggests ancestral hexaploidization in major angiosperm phyla.</title>
        <authorList>
            <consortium name="The French-Italian Public Consortium for Grapevine Genome Characterization."/>
            <person name="Jaillon O."/>
            <person name="Aury J.-M."/>
            <person name="Noel B."/>
            <person name="Policriti A."/>
            <person name="Clepet C."/>
            <person name="Casagrande A."/>
            <person name="Choisne N."/>
            <person name="Aubourg S."/>
            <person name="Vitulo N."/>
            <person name="Jubin C."/>
            <person name="Vezzi A."/>
            <person name="Legeai F."/>
            <person name="Hugueney P."/>
            <person name="Dasilva C."/>
            <person name="Horner D."/>
            <person name="Mica E."/>
            <person name="Jublot D."/>
            <person name="Poulain J."/>
            <person name="Bruyere C."/>
            <person name="Billault A."/>
            <person name="Segurens B."/>
            <person name="Gouyvenoux M."/>
            <person name="Ugarte E."/>
            <person name="Cattonaro F."/>
            <person name="Anthouard V."/>
            <person name="Vico V."/>
            <person name="Del Fabbro C."/>
            <person name="Alaux M."/>
            <person name="Di Gaspero G."/>
            <person name="Dumas V."/>
            <person name="Felice N."/>
            <person name="Paillard S."/>
            <person name="Juman I."/>
            <person name="Moroldo M."/>
            <person name="Scalabrin S."/>
            <person name="Canaguier A."/>
            <person name="Le Clainche I."/>
            <person name="Malacrida G."/>
            <person name="Durand E."/>
            <person name="Pesole G."/>
            <person name="Laucou V."/>
            <person name="Chatelet P."/>
            <person name="Merdinoglu D."/>
            <person name="Delledonne M."/>
            <person name="Pezzotti M."/>
            <person name="Lecharny A."/>
            <person name="Scarpelli C."/>
            <person name="Artiguenave F."/>
            <person name="Pe M.E."/>
            <person name="Valle G."/>
            <person name="Morgante M."/>
            <person name="Caboche M."/>
            <person name="Adam-Blondon A.-F."/>
            <person name="Weissenbach J."/>
            <person name="Quetier F."/>
            <person name="Wincker P."/>
        </authorList>
    </citation>
    <scope>NUCLEOTIDE SEQUENCE [LARGE SCALE GENOMIC DNA]</scope>
    <source>
        <strain evidence="3">cv. Pinot noir / PN40024</strain>
    </source>
</reference>
<evidence type="ECO:0000313" key="2">
    <source>
        <dbReference type="EMBL" id="CCB44123.1"/>
    </source>
</evidence>
<accession>F6GVY8</accession>
<evidence type="ECO:0000313" key="3">
    <source>
        <dbReference type="Proteomes" id="UP000009183"/>
    </source>
</evidence>
<organism evidence="2 3">
    <name type="scientific">Vitis vinifera</name>
    <name type="common">Grape</name>
    <dbReference type="NCBI Taxonomy" id="29760"/>
    <lineage>
        <taxon>Eukaryota</taxon>
        <taxon>Viridiplantae</taxon>
        <taxon>Streptophyta</taxon>
        <taxon>Embryophyta</taxon>
        <taxon>Tracheophyta</taxon>
        <taxon>Spermatophyta</taxon>
        <taxon>Magnoliopsida</taxon>
        <taxon>eudicotyledons</taxon>
        <taxon>Gunneridae</taxon>
        <taxon>Pentapetalae</taxon>
        <taxon>rosids</taxon>
        <taxon>Vitales</taxon>
        <taxon>Vitaceae</taxon>
        <taxon>Viteae</taxon>
        <taxon>Vitis</taxon>
    </lineage>
</organism>
<sequence length="47" mass="4940">MEGMRILSPQTLPGQVKKGIKGTGDGAMQGYGRMERSSDNGVRGDAT</sequence>
<dbReference type="HOGENOM" id="CLU_3176462_0_0_1"/>
<protein>
    <submittedName>
        <fullName evidence="2">Uncharacterized protein</fullName>
    </submittedName>
</protein>
<name>F6GVY8_VITVI</name>
<evidence type="ECO:0000256" key="1">
    <source>
        <dbReference type="SAM" id="MobiDB-lite"/>
    </source>
</evidence>
<dbReference type="InParanoid" id="F6GVY8"/>
<dbReference type="AlphaFoldDB" id="F6GVY8"/>
<feature type="region of interest" description="Disordered" evidence="1">
    <location>
        <begin position="1"/>
        <end position="47"/>
    </location>
</feature>
<dbReference type="EMBL" id="FN594956">
    <property type="protein sequence ID" value="CCB44123.1"/>
    <property type="molecule type" value="Genomic_DNA"/>
</dbReference>
<proteinExistence type="predicted"/>
<dbReference type="PaxDb" id="29760-VIT_18s0089g00830.t01"/>